<dbReference type="GO" id="GO:0003746">
    <property type="term" value="F:translation elongation factor activity"/>
    <property type="evidence" value="ECO:0007669"/>
    <property type="project" value="UniProtKB-UniRule"/>
</dbReference>
<dbReference type="AlphaFoldDB" id="A0A1G1WJZ0"/>
<evidence type="ECO:0000256" key="3">
    <source>
        <dbReference type="ARBA" id="ARBA00022768"/>
    </source>
</evidence>
<evidence type="ECO:0000259" key="6">
    <source>
        <dbReference type="Pfam" id="PF00889"/>
    </source>
</evidence>
<dbReference type="Pfam" id="PF00889">
    <property type="entry name" value="EF_TS"/>
    <property type="match status" value="1"/>
</dbReference>
<comment type="subcellular location">
    <subcellularLocation>
        <location evidence="5">Cytoplasm</location>
    </subcellularLocation>
</comment>
<dbReference type="Gene3D" id="1.10.8.10">
    <property type="entry name" value="DNA helicase RuvA subunit, C-terminal domain"/>
    <property type="match status" value="1"/>
</dbReference>
<gene>
    <name evidence="5" type="primary">tsf</name>
    <name evidence="7" type="ORF">A2864_00205</name>
</gene>
<dbReference type="HAMAP" id="MF_00050">
    <property type="entry name" value="EF_Ts"/>
    <property type="match status" value="1"/>
</dbReference>
<dbReference type="Proteomes" id="UP000177900">
    <property type="component" value="Unassembled WGS sequence"/>
</dbReference>
<keyword evidence="4 5" id="KW-0648">Protein biosynthesis</keyword>
<sequence>MDISAEQVKKLRNETGAPVMDVRRALIEAKGNTASAKEILKAKGLEAVAKKSERQTTQGIIETYIHSGGRVGAIVHLACETDFVAKTSEFKSLAREIAMQVAAMNPENVEELLQQEYIRDPAKKIKELISETAAKTGENIQVKRITRFSLND</sequence>
<organism evidence="7 8">
    <name type="scientific">Candidatus Woykebacteria bacterium RIFCSPHIGHO2_01_FULL_39_12</name>
    <dbReference type="NCBI Taxonomy" id="1802599"/>
    <lineage>
        <taxon>Bacteria</taxon>
        <taxon>Candidatus Woykeibacteriota</taxon>
    </lineage>
</organism>
<keyword evidence="3 5" id="KW-0251">Elongation factor</keyword>
<protein>
    <recommendedName>
        <fullName evidence="2 5">Elongation factor Ts</fullName>
        <shortName evidence="5">EF-Ts</shortName>
    </recommendedName>
</protein>
<evidence type="ECO:0000256" key="5">
    <source>
        <dbReference type="HAMAP-Rule" id="MF_00050"/>
    </source>
</evidence>
<feature type="domain" description="Translation elongation factor EFTs/EF1B dimerisation" evidence="6">
    <location>
        <begin position="72"/>
        <end position="149"/>
    </location>
</feature>
<dbReference type="InterPro" id="IPR009060">
    <property type="entry name" value="UBA-like_sf"/>
</dbReference>
<dbReference type="PANTHER" id="PTHR11741">
    <property type="entry name" value="ELONGATION FACTOR TS"/>
    <property type="match status" value="1"/>
</dbReference>
<comment type="caution">
    <text evidence="7">The sequence shown here is derived from an EMBL/GenBank/DDBJ whole genome shotgun (WGS) entry which is preliminary data.</text>
</comment>
<proteinExistence type="inferred from homology"/>
<dbReference type="PANTHER" id="PTHR11741:SF0">
    <property type="entry name" value="ELONGATION FACTOR TS, MITOCHONDRIAL"/>
    <property type="match status" value="1"/>
</dbReference>
<comment type="similarity">
    <text evidence="1 5">Belongs to the EF-Ts family.</text>
</comment>
<evidence type="ECO:0000256" key="4">
    <source>
        <dbReference type="ARBA" id="ARBA00022917"/>
    </source>
</evidence>
<evidence type="ECO:0000256" key="1">
    <source>
        <dbReference type="ARBA" id="ARBA00005532"/>
    </source>
</evidence>
<name>A0A1G1WJZ0_9BACT</name>
<dbReference type="Gene3D" id="3.30.479.20">
    <property type="entry name" value="Elongation factor Ts, dimerisation domain"/>
    <property type="match status" value="1"/>
</dbReference>
<keyword evidence="5" id="KW-0963">Cytoplasm</keyword>
<dbReference type="SUPFAM" id="SSF54713">
    <property type="entry name" value="Elongation factor Ts (EF-Ts), dimerisation domain"/>
    <property type="match status" value="1"/>
</dbReference>
<feature type="region of interest" description="Involved in Mg(2+) ion dislocation from EF-Tu" evidence="5">
    <location>
        <begin position="81"/>
        <end position="84"/>
    </location>
</feature>
<reference evidence="7 8" key="1">
    <citation type="journal article" date="2016" name="Nat. Commun.">
        <title>Thousands of microbial genomes shed light on interconnected biogeochemical processes in an aquifer system.</title>
        <authorList>
            <person name="Anantharaman K."/>
            <person name="Brown C.T."/>
            <person name="Hug L.A."/>
            <person name="Sharon I."/>
            <person name="Castelle C.J."/>
            <person name="Probst A.J."/>
            <person name="Thomas B.C."/>
            <person name="Singh A."/>
            <person name="Wilkins M.J."/>
            <person name="Karaoz U."/>
            <person name="Brodie E.L."/>
            <person name="Williams K.H."/>
            <person name="Hubbard S.S."/>
            <person name="Banfield J.F."/>
        </authorList>
    </citation>
    <scope>NUCLEOTIDE SEQUENCE [LARGE SCALE GENOMIC DNA]</scope>
</reference>
<dbReference type="InterPro" id="IPR036402">
    <property type="entry name" value="EF-Ts_dimer_sf"/>
</dbReference>
<dbReference type="EMBL" id="MHCV01000005">
    <property type="protein sequence ID" value="OGY28019.1"/>
    <property type="molecule type" value="Genomic_DNA"/>
</dbReference>
<dbReference type="NCBIfam" id="TIGR00116">
    <property type="entry name" value="tsf"/>
    <property type="match status" value="1"/>
</dbReference>
<dbReference type="SUPFAM" id="SSF46934">
    <property type="entry name" value="UBA-like"/>
    <property type="match status" value="1"/>
</dbReference>
<evidence type="ECO:0000313" key="8">
    <source>
        <dbReference type="Proteomes" id="UP000177900"/>
    </source>
</evidence>
<dbReference type="FunFam" id="1.10.8.10:FF:000001">
    <property type="entry name" value="Elongation factor Ts"/>
    <property type="match status" value="1"/>
</dbReference>
<dbReference type="InterPro" id="IPR014039">
    <property type="entry name" value="Transl_elong_EFTs/EF1B_dimer"/>
</dbReference>
<evidence type="ECO:0000256" key="2">
    <source>
        <dbReference type="ARBA" id="ARBA00016956"/>
    </source>
</evidence>
<comment type="function">
    <text evidence="5">Associates with the EF-Tu.GDP complex and induces the exchange of GDP to GTP. It remains bound to the aminoacyl-tRNA.EF-Tu.GTP complex up to the GTP hydrolysis stage on the ribosome.</text>
</comment>
<dbReference type="GO" id="GO:0005737">
    <property type="term" value="C:cytoplasm"/>
    <property type="evidence" value="ECO:0007669"/>
    <property type="project" value="UniProtKB-SubCell"/>
</dbReference>
<dbReference type="InterPro" id="IPR001816">
    <property type="entry name" value="Transl_elong_EFTs/EF1B"/>
</dbReference>
<dbReference type="CDD" id="cd14275">
    <property type="entry name" value="UBA_EF-Ts"/>
    <property type="match status" value="1"/>
</dbReference>
<accession>A0A1G1WJZ0</accession>
<evidence type="ECO:0000313" key="7">
    <source>
        <dbReference type="EMBL" id="OGY28019.1"/>
    </source>
</evidence>